<name>A0A507QKT3_MONPU</name>
<comment type="similarity">
    <text evidence="1">Belongs to the WAPL family.</text>
</comment>
<sequence>MNIHEGKEEPDKQVTPSSPLLPRFAQNADPKLGSPSLRTHRYTLVNPYSADPNTPESLSESDKRNPSASTQRKRKLCMSEEPQAGKRLSCEADASSRRSSSPVFHVDTRETFSGSSKTMAAVQQRKDHDNYAPPIPDFKRVSFETPESKHSLPGSGSCKQPIQKFDIPRSAPNDFAFSQRSGPEARDVTPSDSPLGTTSAPDETSSNRKRLVDSLVAYVQPVQNPPSPDANIESRLTSVDLSDFHTTRRKAPPCIPSQSSCSGSETDIVASSQESASFKSSHLRGSTVTYARQRSFLGDISIMSDVGDGGSPGPSQAGRVTGNTTVAIDPCASSSVENSDNNCTGSVRSIHELRKAGENARFIASVDSIFEDIEDVQNSVSGRCGGFIQLCEKLLNFQFARCFAQYGFDKRLMEDLTDHLDNLSATFALCAYELICSCGSLSSVLFVPFWSKILNISPRLLNEENDVLTLAKRRDYGLSKHVQASIYDILPRLCSGLSKNQIPIQISPRLLALRCLHLTVSTLQEHGCNIDNIPLSLFTQLVGLLLLEGRSGVENRSLSTERLQILTLGFSILETYTLISGSLANGYQNAILPLSRLYGLLSLKGYHGGRNFQISTLYMRVILNVTNSNPSLAGDFATPNLVGELVRTVVAEFSNVSEDPLTRQNASLDTVILALGSLINLTEESESSRRIFLGSESNSESLIHVLLLLFTSSIGSTSEANSVLEVNHNVAVGYLSILLTILCLETDVRYNVRRALNGKGLPTILSTVDEFLVYHQKVDQDSPSLERRGETMATFMIRLRDIIAKVRHSERLLQPH</sequence>
<dbReference type="Proteomes" id="UP000319663">
    <property type="component" value="Unassembled WGS sequence"/>
</dbReference>
<feature type="compositionally biased region" description="Basic and acidic residues" evidence="2">
    <location>
        <begin position="1"/>
        <end position="12"/>
    </location>
</feature>
<evidence type="ECO:0000259" key="3">
    <source>
        <dbReference type="Pfam" id="PF07814"/>
    </source>
</evidence>
<organism evidence="4 5">
    <name type="scientific">Monascus purpureus</name>
    <name type="common">Red mold</name>
    <name type="synonym">Monascus anka</name>
    <dbReference type="NCBI Taxonomy" id="5098"/>
    <lineage>
        <taxon>Eukaryota</taxon>
        <taxon>Fungi</taxon>
        <taxon>Dikarya</taxon>
        <taxon>Ascomycota</taxon>
        <taxon>Pezizomycotina</taxon>
        <taxon>Eurotiomycetes</taxon>
        <taxon>Eurotiomycetidae</taxon>
        <taxon>Eurotiales</taxon>
        <taxon>Aspergillaceae</taxon>
        <taxon>Monascus</taxon>
    </lineage>
</organism>
<feature type="domain" description="Wings apart-like protein C-terminal" evidence="3">
    <location>
        <begin position="347"/>
        <end position="687"/>
    </location>
</feature>
<feature type="compositionally biased region" description="Polar residues" evidence="2">
    <location>
        <begin position="190"/>
        <end position="204"/>
    </location>
</feature>
<keyword evidence="5" id="KW-1185">Reference proteome</keyword>
<dbReference type="InterPro" id="IPR022771">
    <property type="entry name" value="WAPL_C"/>
</dbReference>
<feature type="region of interest" description="Disordered" evidence="2">
    <location>
        <begin position="1"/>
        <end position="208"/>
    </location>
</feature>
<comment type="caution">
    <text evidence="4">The sequence shown here is derived from an EMBL/GenBank/DDBJ whole genome shotgun (WGS) entry which is preliminary data.</text>
</comment>
<evidence type="ECO:0000256" key="2">
    <source>
        <dbReference type="SAM" id="MobiDB-lite"/>
    </source>
</evidence>
<dbReference type="Pfam" id="PF07814">
    <property type="entry name" value="WAPL"/>
    <property type="match status" value="1"/>
</dbReference>
<feature type="compositionally biased region" description="Basic and acidic residues" evidence="2">
    <location>
        <begin position="137"/>
        <end position="150"/>
    </location>
</feature>
<evidence type="ECO:0000313" key="4">
    <source>
        <dbReference type="EMBL" id="TQB69159.1"/>
    </source>
</evidence>
<gene>
    <name evidence="4" type="ORF">MPDQ_002207</name>
</gene>
<evidence type="ECO:0000256" key="1">
    <source>
        <dbReference type="ARBA" id="ARBA00006854"/>
    </source>
</evidence>
<protein>
    <recommendedName>
        <fullName evidence="3">Wings apart-like protein C-terminal domain-containing protein</fullName>
    </recommendedName>
</protein>
<dbReference type="EMBL" id="VIFY01000168">
    <property type="protein sequence ID" value="TQB69159.1"/>
    <property type="molecule type" value="Genomic_DNA"/>
</dbReference>
<accession>A0A507QKT3</accession>
<reference evidence="4 5" key="1">
    <citation type="submission" date="2019-06" db="EMBL/GenBank/DDBJ databases">
        <title>Wine fermentation using esterase from Monascus purpureus.</title>
        <authorList>
            <person name="Geng C."/>
            <person name="Zhang Y."/>
        </authorList>
    </citation>
    <scope>NUCLEOTIDE SEQUENCE [LARGE SCALE GENOMIC DNA]</scope>
    <source>
        <strain evidence="4">HQ1</strain>
    </source>
</reference>
<dbReference type="PANTHER" id="PTHR22100:SF13">
    <property type="entry name" value="WINGS APART-LIKE PROTEIN HOMOLOG"/>
    <property type="match status" value="1"/>
</dbReference>
<evidence type="ECO:0000313" key="5">
    <source>
        <dbReference type="Proteomes" id="UP000319663"/>
    </source>
</evidence>
<proteinExistence type="inferred from homology"/>
<dbReference type="InterPro" id="IPR011989">
    <property type="entry name" value="ARM-like"/>
</dbReference>
<dbReference type="STRING" id="5098.A0A507QKT3"/>
<dbReference type="PANTHER" id="PTHR22100">
    <property type="entry name" value="WINGS APART-LIKE PROTEIN HOMOLOG"/>
    <property type="match status" value="1"/>
</dbReference>
<dbReference type="AlphaFoldDB" id="A0A507QKT3"/>
<dbReference type="InterPro" id="IPR039874">
    <property type="entry name" value="WAPL"/>
</dbReference>
<dbReference type="Gene3D" id="1.25.10.10">
    <property type="entry name" value="Leucine-rich Repeat Variant"/>
    <property type="match status" value="2"/>
</dbReference>